<organism evidence="3 4">
    <name type="scientific">Corynebacterium marinum</name>
    <dbReference type="NCBI Taxonomy" id="349751"/>
    <lineage>
        <taxon>Bacteria</taxon>
        <taxon>Bacillati</taxon>
        <taxon>Actinomycetota</taxon>
        <taxon>Actinomycetes</taxon>
        <taxon>Mycobacteriales</taxon>
        <taxon>Corynebacteriaceae</taxon>
        <taxon>Corynebacterium</taxon>
    </lineage>
</organism>
<evidence type="ECO:0000256" key="1">
    <source>
        <dbReference type="SAM" id="MobiDB-lite"/>
    </source>
</evidence>
<keyword evidence="2" id="KW-0472">Membrane</keyword>
<feature type="region of interest" description="Disordered" evidence="1">
    <location>
        <begin position="1"/>
        <end position="39"/>
    </location>
</feature>
<evidence type="ECO:0008006" key="5">
    <source>
        <dbReference type="Google" id="ProtNLM"/>
    </source>
</evidence>
<dbReference type="Proteomes" id="UP000523614">
    <property type="component" value="Unassembled WGS sequence"/>
</dbReference>
<protein>
    <recommendedName>
        <fullName evidence="5">DUF4190 domain-containing protein</fullName>
    </recommendedName>
</protein>
<sequence>MTNPKDPQEPDYGAYRYPASSPEPAAGQTPSYGSYDSRDATPHAYTGTTGYAGVDSTWAMAEEHNRVAPWALGLGILALIMGVSIFLSGFAFIPGAIGIIVAVVAIVRGRRLGAAGRRTAMSVTGLILAAVGVILSIVFWVVVSVLVSESGIGECMNITDPDAQRICVEDAINEMTN</sequence>
<keyword evidence="2" id="KW-1133">Transmembrane helix</keyword>
<evidence type="ECO:0000256" key="2">
    <source>
        <dbReference type="SAM" id="Phobius"/>
    </source>
</evidence>
<feature type="transmembrane region" description="Helical" evidence="2">
    <location>
        <begin position="74"/>
        <end position="107"/>
    </location>
</feature>
<accession>A0A847H815</accession>
<evidence type="ECO:0000313" key="4">
    <source>
        <dbReference type="Proteomes" id="UP000523614"/>
    </source>
</evidence>
<keyword evidence="2" id="KW-0812">Transmembrane</keyword>
<reference evidence="3 4" key="1">
    <citation type="journal article" date="2020" name="Biotechnol. Biofuels">
        <title>New insights from the biogas microbiome by comprehensive genome-resolved metagenomics of nearly 1600 species originating from multiple anaerobic digesters.</title>
        <authorList>
            <person name="Campanaro S."/>
            <person name="Treu L."/>
            <person name="Rodriguez-R L.M."/>
            <person name="Kovalovszki A."/>
            <person name="Ziels R.M."/>
            <person name="Maus I."/>
            <person name="Zhu X."/>
            <person name="Kougias P.G."/>
            <person name="Basile A."/>
            <person name="Luo G."/>
            <person name="Schluter A."/>
            <person name="Konstantinidis K.T."/>
            <person name="Angelidaki I."/>
        </authorList>
    </citation>
    <scope>NUCLEOTIDE SEQUENCE [LARGE SCALE GENOMIC DNA]</scope>
    <source>
        <strain evidence="3">AS06rmzACSIP_235</strain>
    </source>
</reference>
<evidence type="ECO:0000313" key="3">
    <source>
        <dbReference type="EMBL" id="NLF89863.1"/>
    </source>
</evidence>
<name>A0A847H815_9CORY</name>
<feature type="transmembrane region" description="Helical" evidence="2">
    <location>
        <begin position="119"/>
        <end position="143"/>
    </location>
</feature>
<dbReference type="EMBL" id="JAAYYP010000022">
    <property type="protein sequence ID" value="NLF89863.1"/>
    <property type="molecule type" value="Genomic_DNA"/>
</dbReference>
<proteinExistence type="predicted"/>
<gene>
    <name evidence="3" type="ORF">GX570_00710</name>
</gene>
<comment type="caution">
    <text evidence="3">The sequence shown here is derived from an EMBL/GenBank/DDBJ whole genome shotgun (WGS) entry which is preliminary data.</text>
</comment>
<dbReference type="AlphaFoldDB" id="A0A847H815"/>